<dbReference type="PANTHER" id="PTHR30572">
    <property type="entry name" value="MEMBRANE COMPONENT OF TRANSPORTER-RELATED"/>
    <property type="match status" value="1"/>
</dbReference>
<dbReference type="GO" id="GO:0005886">
    <property type="term" value="C:plasma membrane"/>
    <property type="evidence" value="ECO:0007669"/>
    <property type="project" value="UniProtKB-SubCell"/>
</dbReference>
<feature type="domain" description="ABC3 transporter permease C-terminal" evidence="9">
    <location>
        <begin position="723"/>
        <end position="840"/>
    </location>
</feature>
<dbReference type="InterPro" id="IPR003838">
    <property type="entry name" value="ABC3_permease_C"/>
</dbReference>
<evidence type="ECO:0000313" key="11">
    <source>
        <dbReference type="EMBL" id="MDI5972413.1"/>
    </source>
</evidence>
<gene>
    <name evidence="11" type="ORF">POF50_024250</name>
</gene>
<evidence type="ECO:0000259" key="9">
    <source>
        <dbReference type="Pfam" id="PF02687"/>
    </source>
</evidence>
<evidence type="ECO:0000259" key="10">
    <source>
        <dbReference type="Pfam" id="PF12704"/>
    </source>
</evidence>
<keyword evidence="5 8" id="KW-0472">Membrane</keyword>
<feature type="domain" description="ABC3 transporter permease C-terminal" evidence="9">
    <location>
        <begin position="273"/>
        <end position="397"/>
    </location>
</feature>
<evidence type="ECO:0000256" key="2">
    <source>
        <dbReference type="ARBA" id="ARBA00022475"/>
    </source>
</evidence>
<dbReference type="RefSeq" id="WP_271313901.1">
    <property type="nucleotide sequence ID" value="NZ_JABXJJ020000032.1"/>
</dbReference>
<evidence type="ECO:0000256" key="1">
    <source>
        <dbReference type="ARBA" id="ARBA00004651"/>
    </source>
</evidence>
<evidence type="ECO:0000256" key="3">
    <source>
        <dbReference type="ARBA" id="ARBA00022692"/>
    </source>
</evidence>
<evidence type="ECO:0000256" key="5">
    <source>
        <dbReference type="ARBA" id="ARBA00023136"/>
    </source>
</evidence>
<comment type="similarity">
    <text evidence="6">Belongs to the ABC-4 integral membrane protein family.</text>
</comment>
<keyword evidence="4 8" id="KW-1133">Transmembrane helix</keyword>
<dbReference type="Pfam" id="PF12704">
    <property type="entry name" value="MacB_PCD"/>
    <property type="match status" value="2"/>
</dbReference>
<dbReference type="InterPro" id="IPR050250">
    <property type="entry name" value="Macrolide_Exporter_MacB"/>
</dbReference>
<reference evidence="11" key="1">
    <citation type="submission" date="2023-05" db="EMBL/GenBank/DDBJ databases">
        <title>Streptantibioticus silvisoli sp. nov., acidotolerant actinomycetes 1 from pine litter.</title>
        <authorList>
            <person name="Swiecimska M."/>
            <person name="Golinska P."/>
            <person name="Sangal V."/>
            <person name="Wachnowicz B."/>
            <person name="Goodfellow M."/>
        </authorList>
    </citation>
    <scope>NUCLEOTIDE SEQUENCE</scope>
    <source>
        <strain evidence="11">SL13</strain>
    </source>
</reference>
<organism evidence="11">
    <name type="scientific">Streptantibioticus silvisoli</name>
    <dbReference type="NCBI Taxonomy" id="2705255"/>
    <lineage>
        <taxon>Bacteria</taxon>
        <taxon>Bacillati</taxon>
        <taxon>Actinomycetota</taxon>
        <taxon>Actinomycetes</taxon>
        <taxon>Kitasatosporales</taxon>
        <taxon>Streptomycetaceae</taxon>
        <taxon>Streptantibioticus</taxon>
    </lineage>
</organism>
<sequence length="848" mass="86020">MFRTAWRNVRAHSSRMALTALTITVGVAFLTSILLVTATVSDAVAAAYRQAYAHTDVVVRPDGRSGASASGDRVPSLSTADLRQVEGLPGTDGVIAAVSGYTALGCPDGRPAGRGGPTRGGNYDAPAGGGTTDPRYTFTRGRPPVGGGEAAVDGASAARCGYRVGDTARISVDGPGLTVRISGVFTTRTDPAVTGGGTLVLFDTPTAQKYFTGPGRYSEFDVRAAPGVPAGRLQAAAGKALTGAVILTAASLVLDQELAGQDAVSGLRATLLSFAGVALFISCFLIANTFGMLAARRTREVGLLRVVGATRRQVGRMVLAEAFLVALVASLAGVAVGIGLAEVLRPVAADLGKNGPLPSGGTLSLPAYALLLPLLAGVLTTLIAAWLPARRTARIAPLAALRSVHAPAREGVGTVRGVSGVLLAAGGAALLVGARTEAVQQGAPVMALGAVLTASGLLTLMPVLVRSALVLVRPLADRIGIGARLAERGGTRDPRRTAAAAAALAIGVSLVTALTMIAAGGLAAADAQGAHVLKADYVVSMQDLSPLSDGVERRLAASPAVTTAAAVRGTRLTVDNSTEYASTVPAAALRAMLRLRFTSGSAAAFGGRNVLVSTDEADAYGWAPGSRLTARLPGGRSAELTVGGVYEPDTLLTGLLIDAAILPAPTDTAAEVLLTTRERPSTKLRLALARTLGDSPAVRIDSGDDLARAAAHGTDRLLDLLYALLALSVTIALLGIVNTLALSVVERQREIGMLRAIGLSRAGVRSTVRAEALFIALFGGVLGMALGVFLGWAGGGLIGSDLPGYRCVVPVHRLTALLVLAATAGVLASVWPAHRAARTPVLTAIGTE</sequence>
<feature type="domain" description="MacB-like periplasmic core" evidence="10">
    <location>
        <begin position="497"/>
        <end position="711"/>
    </location>
</feature>
<feature type="transmembrane region" description="Helical" evidence="8">
    <location>
        <begin position="772"/>
        <end position="794"/>
    </location>
</feature>
<dbReference type="InterPro" id="IPR025857">
    <property type="entry name" value="MacB_PCD"/>
</dbReference>
<dbReference type="GO" id="GO:0022857">
    <property type="term" value="F:transmembrane transporter activity"/>
    <property type="evidence" value="ECO:0007669"/>
    <property type="project" value="TreeGrafter"/>
</dbReference>
<feature type="transmembrane region" description="Helical" evidence="8">
    <location>
        <begin position="367"/>
        <end position="389"/>
    </location>
</feature>
<evidence type="ECO:0000256" key="7">
    <source>
        <dbReference type="SAM" id="MobiDB-lite"/>
    </source>
</evidence>
<keyword evidence="3 8" id="KW-0812">Transmembrane</keyword>
<feature type="transmembrane region" description="Helical" evidence="8">
    <location>
        <begin position="720"/>
        <end position="745"/>
    </location>
</feature>
<dbReference type="PANTHER" id="PTHR30572:SF4">
    <property type="entry name" value="ABC TRANSPORTER PERMEASE YTRF"/>
    <property type="match status" value="1"/>
</dbReference>
<feature type="domain" description="MacB-like periplasmic core" evidence="10">
    <location>
        <begin position="17"/>
        <end position="237"/>
    </location>
</feature>
<dbReference type="AlphaFoldDB" id="A0AA90H7M7"/>
<dbReference type="Pfam" id="PF02687">
    <property type="entry name" value="FtsX"/>
    <property type="match status" value="2"/>
</dbReference>
<feature type="region of interest" description="Disordered" evidence="7">
    <location>
        <begin position="109"/>
        <end position="135"/>
    </location>
</feature>
<evidence type="ECO:0000256" key="6">
    <source>
        <dbReference type="ARBA" id="ARBA00038076"/>
    </source>
</evidence>
<keyword evidence="2" id="KW-1003">Cell membrane</keyword>
<proteinExistence type="inferred from homology"/>
<dbReference type="EMBL" id="JABXJJ020000032">
    <property type="protein sequence ID" value="MDI5972413.1"/>
    <property type="molecule type" value="Genomic_DNA"/>
</dbReference>
<evidence type="ECO:0000256" key="8">
    <source>
        <dbReference type="SAM" id="Phobius"/>
    </source>
</evidence>
<comment type="subcellular location">
    <subcellularLocation>
        <location evidence="1">Cell membrane</location>
        <topology evidence="1">Multi-pass membrane protein</topology>
    </subcellularLocation>
</comment>
<feature type="transmembrane region" description="Helical" evidence="8">
    <location>
        <begin position="318"/>
        <end position="341"/>
    </location>
</feature>
<feature type="transmembrane region" description="Helical" evidence="8">
    <location>
        <begin position="445"/>
        <end position="465"/>
    </location>
</feature>
<comment type="caution">
    <text evidence="11">The sequence shown here is derived from an EMBL/GenBank/DDBJ whole genome shotgun (WGS) entry which is preliminary data.</text>
</comment>
<feature type="transmembrane region" description="Helical" evidence="8">
    <location>
        <begin position="498"/>
        <end position="524"/>
    </location>
</feature>
<name>A0AA90H7M7_9ACTN</name>
<feature type="transmembrane region" description="Helical" evidence="8">
    <location>
        <begin position="271"/>
        <end position="295"/>
    </location>
</feature>
<feature type="transmembrane region" description="Helical" evidence="8">
    <location>
        <begin position="410"/>
        <end position="433"/>
    </location>
</feature>
<feature type="transmembrane region" description="Helical" evidence="8">
    <location>
        <begin position="814"/>
        <end position="833"/>
    </location>
</feature>
<evidence type="ECO:0000256" key="4">
    <source>
        <dbReference type="ARBA" id="ARBA00022989"/>
    </source>
</evidence>
<protein>
    <submittedName>
        <fullName evidence="11">FtsX-like permease family protein</fullName>
    </submittedName>
</protein>
<accession>A0AA90H7M7</accession>